<dbReference type="InterPro" id="IPR044153">
    <property type="entry name" value="PIN_Pae0151-like"/>
</dbReference>
<evidence type="ECO:0000259" key="2">
    <source>
        <dbReference type="Pfam" id="PF01850"/>
    </source>
</evidence>
<dbReference type="InterPro" id="IPR002716">
    <property type="entry name" value="PIN_dom"/>
</dbReference>
<gene>
    <name evidence="3" type="ORF">COT42_07425</name>
</gene>
<organism evidence="3 4">
    <name type="scientific">Candidatus Saganbacteria bacterium CG08_land_8_20_14_0_20_45_16</name>
    <dbReference type="NCBI Taxonomy" id="2014293"/>
    <lineage>
        <taxon>Bacteria</taxon>
        <taxon>Bacillati</taxon>
        <taxon>Saganbacteria</taxon>
    </lineage>
</organism>
<dbReference type="InterPro" id="IPR029060">
    <property type="entry name" value="PIN-like_dom_sf"/>
</dbReference>
<dbReference type="AlphaFoldDB" id="A0A2H0XV46"/>
<dbReference type="SUPFAM" id="SSF88723">
    <property type="entry name" value="PIN domain-like"/>
    <property type="match status" value="1"/>
</dbReference>
<protein>
    <recommendedName>
        <fullName evidence="2">PIN domain-containing protein</fullName>
    </recommendedName>
</protein>
<dbReference type="CDD" id="cd09873">
    <property type="entry name" value="PIN_Pae0151-like"/>
    <property type="match status" value="1"/>
</dbReference>
<sequence length="136" mass="15530">MIILDASVILRWFIEEEQSDKARKIQDDYLVDKLDIAVPDLLLYEVANALRFNKSFEVDEIDQVLTSLSDLGIKVLPINYALVGEAARLAYNYELTVYDAIYVELSLKLGAEFVTADQKLFEKVKDLPRITLLSDK</sequence>
<comment type="caution">
    <text evidence="3">The sequence shown here is derived from an EMBL/GenBank/DDBJ whole genome shotgun (WGS) entry which is preliminary data.</text>
</comment>
<dbReference type="Gene3D" id="3.40.50.1010">
    <property type="entry name" value="5'-nuclease"/>
    <property type="match status" value="1"/>
</dbReference>
<name>A0A2H0XV46_UNCSA</name>
<dbReference type="PANTHER" id="PTHR35901">
    <property type="entry name" value="RIBONUCLEASE VAPC3"/>
    <property type="match status" value="1"/>
</dbReference>
<dbReference type="EMBL" id="PEYM01000124">
    <property type="protein sequence ID" value="PIS28635.1"/>
    <property type="molecule type" value="Genomic_DNA"/>
</dbReference>
<proteinExistence type="predicted"/>
<dbReference type="InterPro" id="IPR051619">
    <property type="entry name" value="TypeII_TA_RNase_PINc/VapC"/>
</dbReference>
<dbReference type="PANTHER" id="PTHR35901:SF1">
    <property type="entry name" value="EXONUCLEASE VAPC9"/>
    <property type="match status" value="1"/>
</dbReference>
<accession>A0A2H0XV46</accession>
<dbReference type="Proteomes" id="UP000231343">
    <property type="component" value="Unassembled WGS sequence"/>
</dbReference>
<reference evidence="3 4" key="1">
    <citation type="submission" date="2017-09" db="EMBL/GenBank/DDBJ databases">
        <title>Depth-based differentiation of microbial function through sediment-hosted aquifers and enrichment of novel symbionts in the deep terrestrial subsurface.</title>
        <authorList>
            <person name="Probst A.J."/>
            <person name="Ladd B."/>
            <person name="Jarett J.K."/>
            <person name="Geller-Mcgrath D.E."/>
            <person name="Sieber C.M."/>
            <person name="Emerson J.B."/>
            <person name="Anantharaman K."/>
            <person name="Thomas B.C."/>
            <person name="Malmstrom R."/>
            <person name="Stieglmeier M."/>
            <person name="Klingl A."/>
            <person name="Woyke T."/>
            <person name="Ryan C.M."/>
            <person name="Banfield J.F."/>
        </authorList>
    </citation>
    <scope>NUCLEOTIDE SEQUENCE [LARGE SCALE GENOMIC DNA]</scope>
    <source>
        <strain evidence="3">CG08_land_8_20_14_0_20_45_16</strain>
    </source>
</reference>
<feature type="domain" description="PIN" evidence="2">
    <location>
        <begin position="2"/>
        <end position="125"/>
    </location>
</feature>
<dbReference type="Pfam" id="PF01850">
    <property type="entry name" value="PIN"/>
    <property type="match status" value="1"/>
</dbReference>
<keyword evidence="1" id="KW-0460">Magnesium</keyword>
<evidence type="ECO:0000313" key="3">
    <source>
        <dbReference type="EMBL" id="PIS28635.1"/>
    </source>
</evidence>
<evidence type="ECO:0000313" key="4">
    <source>
        <dbReference type="Proteomes" id="UP000231343"/>
    </source>
</evidence>
<evidence type="ECO:0000256" key="1">
    <source>
        <dbReference type="ARBA" id="ARBA00022842"/>
    </source>
</evidence>